<keyword evidence="13" id="KW-1185">Reference proteome</keyword>
<dbReference type="Gene3D" id="3.30.160.60">
    <property type="entry name" value="Classic Zinc Finger"/>
    <property type="match status" value="6"/>
</dbReference>
<dbReference type="PROSITE" id="PS50157">
    <property type="entry name" value="ZINC_FINGER_C2H2_2"/>
    <property type="match status" value="6"/>
</dbReference>
<dbReference type="InterPro" id="IPR050826">
    <property type="entry name" value="Krueppel_C2H2_ZnFinger"/>
</dbReference>
<feature type="domain" description="KRAB" evidence="11">
    <location>
        <begin position="27"/>
        <end position="98"/>
    </location>
</feature>
<protein>
    <submittedName>
        <fullName evidence="12">Zinc finger protein interacting</fullName>
    </submittedName>
</protein>
<dbReference type="GO" id="GO:0006355">
    <property type="term" value="P:regulation of DNA-templated transcription"/>
    <property type="evidence" value="ECO:0007669"/>
    <property type="project" value="InterPro"/>
</dbReference>
<evidence type="ECO:0000256" key="2">
    <source>
        <dbReference type="ARBA" id="ARBA00006991"/>
    </source>
</evidence>
<evidence type="ECO:0000256" key="8">
    <source>
        <dbReference type="ARBA" id="ARBA00023242"/>
    </source>
</evidence>
<evidence type="ECO:0000256" key="6">
    <source>
        <dbReference type="ARBA" id="ARBA00022833"/>
    </source>
</evidence>
<keyword evidence="5 9" id="KW-0863">Zinc-finger</keyword>
<keyword evidence="7" id="KW-0238">DNA-binding</keyword>
<dbReference type="GO" id="GO:0022603">
    <property type="term" value="P:regulation of anatomical structure morphogenesis"/>
    <property type="evidence" value="ECO:0007669"/>
    <property type="project" value="UniProtKB-ARBA"/>
</dbReference>
<dbReference type="InterPro" id="IPR013087">
    <property type="entry name" value="Znf_C2H2_type"/>
</dbReference>
<dbReference type="GO" id="GO:0008270">
    <property type="term" value="F:zinc ion binding"/>
    <property type="evidence" value="ECO:0007669"/>
    <property type="project" value="UniProtKB-KW"/>
</dbReference>
<dbReference type="Pfam" id="PF13465">
    <property type="entry name" value="zf-H2C2_2"/>
    <property type="match status" value="1"/>
</dbReference>
<dbReference type="FunFam" id="3.30.160.60:FF:001833">
    <property type="match status" value="1"/>
</dbReference>
<dbReference type="SUPFAM" id="SSF57667">
    <property type="entry name" value="beta-beta-alpha zinc fingers"/>
    <property type="match status" value="4"/>
</dbReference>
<evidence type="ECO:0000259" key="11">
    <source>
        <dbReference type="PROSITE" id="PS50805"/>
    </source>
</evidence>
<dbReference type="FunFam" id="3.30.160.60:FF:002343">
    <property type="entry name" value="Zinc finger protein 33A"/>
    <property type="match status" value="1"/>
</dbReference>
<evidence type="ECO:0000256" key="4">
    <source>
        <dbReference type="ARBA" id="ARBA00022737"/>
    </source>
</evidence>
<dbReference type="EMBL" id="CAAGRJ010016371">
    <property type="protein sequence ID" value="VFV32067.1"/>
    <property type="molecule type" value="Genomic_DNA"/>
</dbReference>
<evidence type="ECO:0000256" key="3">
    <source>
        <dbReference type="ARBA" id="ARBA00022723"/>
    </source>
</evidence>
<dbReference type="SUPFAM" id="SSF109640">
    <property type="entry name" value="KRAB domain (Kruppel-associated box)"/>
    <property type="match status" value="1"/>
</dbReference>
<feature type="domain" description="C2H2-type" evidence="10">
    <location>
        <begin position="285"/>
        <end position="312"/>
    </location>
</feature>
<dbReference type="FunFam" id="3.30.160.60:FF:000352">
    <property type="entry name" value="zinc finger protein 3 homolog"/>
    <property type="match status" value="1"/>
</dbReference>
<organism evidence="12 13">
    <name type="scientific">Lynx pardinus</name>
    <name type="common">Iberian lynx</name>
    <name type="synonym">Felis pardina</name>
    <dbReference type="NCBI Taxonomy" id="191816"/>
    <lineage>
        <taxon>Eukaryota</taxon>
        <taxon>Metazoa</taxon>
        <taxon>Chordata</taxon>
        <taxon>Craniata</taxon>
        <taxon>Vertebrata</taxon>
        <taxon>Euteleostomi</taxon>
        <taxon>Mammalia</taxon>
        <taxon>Eutheria</taxon>
        <taxon>Laurasiatheria</taxon>
        <taxon>Carnivora</taxon>
        <taxon>Feliformia</taxon>
        <taxon>Felidae</taxon>
        <taxon>Felinae</taxon>
        <taxon>Lynx</taxon>
    </lineage>
</organism>
<dbReference type="GO" id="GO:0003677">
    <property type="term" value="F:DNA binding"/>
    <property type="evidence" value="ECO:0007669"/>
    <property type="project" value="UniProtKB-KW"/>
</dbReference>
<evidence type="ECO:0000256" key="5">
    <source>
        <dbReference type="ARBA" id="ARBA00022771"/>
    </source>
</evidence>
<dbReference type="SMART" id="SM00355">
    <property type="entry name" value="ZnF_C2H2"/>
    <property type="match status" value="6"/>
</dbReference>
<sequence length="416" mass="47536">MAAAAPRDPTQITKTREALMDCRKGCVTFEDVAIDFSQEEWGLLDEAQRRLYHDAMLENLALTASLVCWHGMEDEETPFEQSVSIEVLSQKTHPCEKCVPILKDILHLAHLPGQKVYVDGACADLYQLREHHSAEKRDVGRASFIKSCIFHVSGNSFTWRKVGKEFPDTLGFLQHQVILNSKKPNKITKCGEAFPCGESHYKSCECGKASSHKHSLVHHPRVSTRKRVYESSKYGKAFHCKYSLVQLQRSRTGERPYECSECGKSFRLRATLIIHQRVHTGEKLYKCGECGKSFSQCSNLIEHCRIHSGERPFECEECRKAFACKSNLVRHQRTHTGEKPYECSECGKSFRQSFTLVRHQRIHTTASPYVCDQCGKSFSQRAALIRHQRIHTSKRLYECGECGKAFGSKSKLYRHN</sequence>
<dbReference type="InterPro" id="IPR001909">
    <property type="entry name" value="KRAB"/>
</dbReference>
<dbReference type="InterPro" id="IPR036236">
    <property type="entry name" value="Znf_C2H2_sf"/>
</dbReference>
<keyword evidence="6" id="KW-0862">Zinc</keyword>
<dbReference type="CDD" id="cd07765">
    <property type="entry name" value="KRAB_A-box"/>
    <property type="match status" value="1"/>
</dbReference>
<keyword evidence="3" id="KW-0479">Metal-binding</keyword>
<reference evidence="12 13" key="1">
    <citation type="submission" date="2019-01" db="EMBL/GenBank/DDBJ databases">
        <authorList>
            <person name="Alioto T."/>
            <person name="Alioto T."/>
        </authorList>
    </citation>
    <scope>NUCLEOTIDE SEQUENCE [LARGE SCALE GENOMIC DNA]</scope>
</reference>
<feature type="domain" description="C2H2-type" evidence="10">
    <location>
        <begin position="369"/>
        <end position="396"/>
    </location>
</feature>
<evidence type="ECO:0000259" key="10">
    <source>
        <dbReference type="PROSITE" id="PS50157"/>
    </source>
</evidence>
<proteinExistence type="inferred from homology"/>
<evidence type="ECO:0000256" key="7">
    <source>
        <dbReference type="ARBA" id="ARBA00023125"/>
    </source>
</evidence>
<comment type="similarity">
    <text evidence="2">Belongs to the krueppel C2H2-type zinc-finger protein family.</text>
</comment>
<feature type="domain" description="C2H2-type" evidence="10">
    <location>
        <begin position="257"/>
        <end position="284"/>
    </location>
</feature>
<keyword evidence="4" id="KW-0677">Repeat</keyword>
<dbReference type="FunFam" id="3.30.160.60:FF:000690">
    <property type="entry name" value="Zinc finger protein 354C"/>
    <property type="match status" value="1"/>
</dbReference>
<dbReference type="Proteomes" id="UP000386466">
    <property type="component" value="Unassembled WGS sequence"/>
</dbReference>
<evidence type="ECO:0000313" key="12">
    <source>
        <dbReference type="EMBL" id="VFV32067.1"/>
    </source>
</evidence>
<dbReference type="PANTHER" id="PTHR24377">
    <property type="entry name" value="IP01015P-RELATED"/>
    <property type="match status" value="1"/>
</dbReference>
<dbReference type="GO" id="GO:0005634">
    <property type="term" value="C:nucleus"/>
    <property type="evidence" value="ECO:0007669"/>
    <property type="project" value="UniProtKB-SubCell"/>
</dbReference>
<feature type="domain" description="C2H2-type" evidence="10">
    <location>
        <begin position="397"/>
        <end position="416"/>
    </location>
</feature>
<dbReference type="Gene3D" id="6.10.140.140">
    <property type="match status" value="1"/>
</dbReference>
<feature type="domain" description="C2H2-type" evidence="10">
    <location>
        <begin position="313"/>
        <end position="340"/>
    </location>
</feature>
<dbReference type="PROSITE" id="PS00028">
    <property type="entry name" value="ZINC_FINGER_C2H2_1"/>
    <property type="match status" value="5"/>
</dbReference>
<feature type="domain" description="C2H2-type" evidence="10">
    <location>
        <begin position="341"/>
        <end position="368"/>
    </location>
</feature>
<dbReference type="AlphaFoldDB" id="A0A485NHP5"/>
<evidence type="ECO:0000256" key="9">
    <source>
        <dbReference type="PROSITE-ProRule" id="PRU00042"/>
    </source>
</evidence>
<evidence type="ECO:0000256" key="1">
    <source>
        <dbReference type="ARBA" id="ARBA00004123"/>
    </source>
</evidence>
<dbReference type="InterPro" id="IPR036051">
    <property type="entry name" value="KRAB_dom_sf"/>
</dbReference>
<accession>A0A485NHP5</accession>
<comment type="subcellular location">
    <subcellularLocation>
        <location evidence="1">Nucleus</location>
    </subcellularLocation>
</comment>
<dbReference type="Pfam" id="PF00096">
    <property type="entry name" value="zf-C2H2"/>
    <property type="match status" value="4"/>
</dbReference>
<name>A0A485NHP5_LYNPA</name>
<evidence type="ECO:0000313" key="13">
    <source>
        <dbReference type="Proteomes" id="UP000386466"/>
    </source>
</evidence>
<dbReference type="Pfam" id="PF01352">
    <property type="entry name" value="KRAB"/>
    <property type="match status" value="1"/>
</dbReference>
<dbReference type="FunFam" id="3.30.160.60:FF:000058">
    <property type="entry name" value="Zinc finger protein 2 homolog"/>
    <property type="match status" value="1"/>
</dbReference>
<dbReference type="FunFam" id="3.30.160.60:FF:002090">
    <property type="entry name" value="Zinc finger protein 473"/>
    <property type="match status" value="1"/>
</dbReference>
<dbReference type="PROSITE" id="PS50805">
    <property type="entry name" value="KRAB"/>
    <property type="match status" value="1"/>
</dbReference>
<keyword evidence="8" id="KW-0539">Nucleus</keyword>
<dbReference type="SMART" id="SM00349">
    <property type="entry name" value="KRAB"/>
    <property type="match status" value="1"/>
</dbReference>
<gene>
    <name evidence="12" type="ORF">LYPA_23C017758</name>
</gene>